<dbReference type="Proteomes" id="UP000078396">
    <property type="component" value="Unassembled WGS sequence"/>
</dbReference>
<feature type="transmembrane region" description="Helical" evidence="6">
    <location>
        <begin position="125"/>
        <end position="146"/>
    </location>
</feature>
<dbReference type="eggNOG" id="ENOG5033651">
    <property type="taxonomic scope" value="Bacteria"/>
</dbReference>
<gene>
    <name evidence="7" type="ORF">A4X20_11845</name>
</gene>
<keyword evidence="3 6" id="KW-0812">Transmembrane</keyword>
<evidence type="ECO:0000256" key="6">
    <source>
        <dbReference type="SAM" id="Phobius"/>
    </source>
</evidence>
<feature type="transmembrane region" description="Helical" evidence="6">
    <location>
        <begin position="93"/>
        <end position="113"/>
    </location>
</feature>
<keyword evidence="4 6" id="KW-1133">Transmembrane helix</keyword>
<dbReference type="RefSeq" id="WP_064285343.1">
    <property type="nucleotide sequence ID" value="NZ_LWCS01000087.1"/>
</dbReference>
<evidence type="ECO:0000256" key="3">
    <source>
        <dbReference type="ARBA" id="ARBA00022692"/>
    </source>
</evidence>
<keyword evidence="2" id="KW-1003">Cell membrane</keyword>
<evidence type="ECO:0000256" key="2">
    <source>
        <dbReference type="ARBA" id="ARBA00022475"/>
    </source>
</evidence>
<evidence type="ECO:0008006" key="9">
    <source>
        <dbReference type="Google" id="ProtNLM"/>
    </source>
</evidence>
<feature type="transmembrane region" description="Helical" evidence="6">
    <location>
        <begin position="23"/>
        <end position="41"/>
    </location>
</feature>
<evidence type="ECO:0000313" key="7">
    <source>
        <dbReference type="EMBL" id="OAN27552.1"/>
    </source>
</evidence>
<proteinExistence type="predicted"/>
<sequence>MKDAQPEERQRLADRVLSVVEDAIYWAIAVMLVIGSGALLVSQFNTMLRLRSAPANTVMLEILDGLLLIFIFVELLYAVRTSLRSHEIAVEPFLIVGMLAGIKEIVVLSVEAATLLDKGPNFARAVVEIGVLGGVVLILALAAFILRGRRPGRDDPGTKAVEEESPAPA</sequence>
<evidence type="ECO:0000256" key="1">
    <source>
        <dbReference type="ARBA" id="ARBA00004651"/>
    </source>
</evidence>
<keyword evidence="5 6" id="KW-0472">Membrane</keyword>
<evidence type="ECO:0000313" key="8">
    <source>
        <dbReference type="Proteomes" id="UP000078396"/>
    </source>
</evidence>
<name>A0A178LD35_MYCIR</name>
<evidence type="ECO:0000256" key="5">
    <source>
        <dbReference type="ARBA" id="ARBA00023136"/>
    </source>
</evidence>
<comment type="caution">
    <text evidence="7">The sequence shown here is derived from an EMBL/GenBank/DDBJ whole genome shotgun (WGS) entry which is preliminary data.</text>
</comment>
<protein>
    <recommendedName>
        <fullName evidence="9">Phosphate-starvation-inducible E-like protein</fullName>
    </recommendedName>
</protein>
<dbReference type="STRING" id="912594.AWC12_05655"/>
<reference evidence="7 8" key="1">
    <citation type="submission" date="2016-04" db="EMBL/GenBank/DDBJ databases">
        <title>Draft Genome Sequences of Staphylococcus capitis Strain H36, S. capitis Strain H65, S. cohnii Strain H62, S. hominis Strain H69, Mycobacterium iranicum Strain H39, Plantibacter sp. Strain H53, Pseudomonas oryzihabitans Strain H72, and Microbacterium sp. Strain H83, isolated from residential settings.</title>
        <authorList>
            <person name="Lymperopoulou D."/>
            <person name="Adams R.I."/>
            <person name="Lindow S."/>
            <person name="Coil D.A."/>
            <person name="Jospin G."/>
            <person name="Eisen J.A."/>
        </authorList>
    </citation>
    <scope>NUCLEOTIDE SEQUENCE [LARGE SCALE GENOMIC DNA]</scope>
    <source>
        <strain evidence="7 8">H39</strain>
    </source>
</reference>
<organism evidence="7 8">
    <name type="scientific">Mycolicibacterium iranicum</name>
    <name type="common">Mycobacterium iranicum</name>
    <dbReference type="NCBI Taxonomy" id="912594"/>
    <lineage>
        <taxon>Bacteria</taxon>
        <taxon>Bacillati</taxon>
        <taxon>Actinomycetota</taxon>
        <taxon>Actinomycetes</taxon>
        <taxon>Mycobacteriales</taxon>
        <taxon>Mycobacteriaceae</taxon>
        <taxon>Mycolicibacterium</taxon>
    </lineage>
</organism>
<dbReference type="EMBL" id="LWCS01000087">
    <property type="protein sequence ID" value="OAN27552.1"/>
    <property type="molecule type" value="Genomic_DNA"/>
</dbReference>
<evidence type="ECO:0000256" key="4">
    <source>
        <dbReference type="ARBA" id="ARBA00022989"/>
    </source>
</evidence>
<dbReference type="GO" id="GO:0005886">
    <property type="term" value="C:plasma membrane"/>
    <property type="evidence" value="ECO:0007669"/>
    <property type="project" value="UniProtKB-SubCell"/>
</dbReference>
<dbReference type="Pfam" id="PF06146">
    <property type="entry name" value="PsiE"/>
    <property type="match status" value="1"/>
</dbReference>
<accession>A0A178LD35</accession>
<dbReference type="AlphaFoldDB" id="A0A178LD35"/>
<feature type="transmembrane region" description="Helical" evidence="6">
    <location>
        <begin position="53"/>
        <end position="73"/>
    </location>
</feature>
<comment type="subcellular location">
    <subcellularLocation>
        <location evidence="1">Cell membrane</location>
        <topology evidence="1">Multi-pass membrane protein</topology>
    </subcellularLocation>
</comment>
<dbReference type="InterPro" id="IPR020948">
    <property type="entry name" value="P_starv_induced_PsiE-like"/>
</dbReference>
<dbReference type="OrthoDB" id="7992784at2"/>